<protein>
    <submittedName>
        <fullName evidence="2">Uncharacterized protein</fullName>
    </submittedName>
</protein>
<gene>
    <name evidence="2" type="ORF">JMA_37170</name>
</gene>
<evidence type="ECO:0000256" key="1">
    <source>
        <dbReference type="SAM" id="MobiDB-lite"/>
    </source>
</evidence>
<dbReference type="BioCyc" id="JESP1508404:G14D9-13001-MONOMER"/>
<proteinExistence type="predicted"/>
<evidence type="ECO:0000313" key="2">
    <source>
        <dbReference type="EMBL" id="AJD93035.1"/>
    </source>
</evidence>
<dbReference type="OrthoDB" id="71172at2"/>
<keyword evidence="2" id="KW-0614">Plasmid</keyword>
<reference evidence="2 3" key="1">
    <citation type="submission" date="2014-08" db="EMBL/GenBank/DDBJ databases">
        <title>Complete genome of a marine bacteria Jeotgalibacillus malaysiensis.</title>
        <authorList>
            <person name="Yaakop A.S."/>
            <person name="Chan K.-G."/>
            <person name="Goh K.M."/>
        </authorList>
    </citation>
    <scope>NUCLEOTIDE SEQUENCE [LARGE SCALE GENOMIC DNA]</scope>
    <source>
        <strain evidence="2 3">D5</strain>
        <plasmid evidence="3">Plasmid</plasmid>
    </source>
</reference>
<dbReference type="Proteomes" id="UP000031449">
    <property type="component" value="Plasmid unnamed"/>
</dbReference>
<dbReference type="EMBL" id="CP009417">
    <property type="protein sequence ID" value="AJD93035.1"/>
    <property type="molecule type" value="Genomic_DNA"/>
</dbReference>
<feature type="compositionally biased region" description="Gly residues" evidence="1">
    <location>
        <begin position="337"/>
        <end position="349"/>
    </location>
</feature>
<dbReference type="KEGG" id="jeo:JMA_37170"/>
<feature type="compositionally biased region" description="Low complexity" evidence="1">
    <location>
        <begin position="312"/>
        <end position="336"/>
    </location>
</feature>
<organism evidence="2 3">
    <name type="scientific">Jeotgalibacillus malaysiensis</name>
    <dbReference type="NCBI Taxonomy" id="1508404"/>
    <lineage>
        <taxon>Bacteria</taxon>
        <taxon>Bacillati</taxon>
        <taxon>Bacillota</taxon>
        <taxon>Bacilli</taxon>
        <taxon>Bacillales</taxon>
        <taxon>Caryophanaceae</taxon>
        <taxon>Jeotgalibacillus</taxon>
    </lineage>
</organism>
<dbReference type="AlphaFoldDB" id="A0A0B5ARY7"/>
<dbReference type="HOGENOM" id="CLU_794007_0_0_9"/>
<evidence type="ECO:0000313" key="3">
    <source>
        <dbReference type="Proteomes" id="UP000031449"/>
    </source>
</evidence>
<sequence length="349" mass="40075">MFLLEIFVIVCMLYTLFRLIKGMVRFLRGDSKIPYIKEKTVVQATESDYLRLREMEDVDLVRDTKPFAKIIAKELEESLPLSYEVNIFNRMMTEVTPDYREVIRLIHEQKRFLMMTKVMKQVPMFSKDVDEVWHQMLMFTRSYESFCQSFAGEMIHHEPNLSGEDSPNIRFHFDLMYTLLFEETKKHSEKVWGHRFTEKPTQDYIDSLKEMNHRSMWKLFNLNSESSQEVAKELMELIKEQIRESEYKSNEPSFIETRAKMQRLRKIRRSQSTDAALFVTPAFIFWSASGTDSEYQSNLGYANSTANSTTSSGCSSVHSHSSDSDSGGSSSCSSGGSSCGGGCGGGCGS</sequence>
<geneLocation type="plasmid" evidence="3"/>
<name>A0A0B5ARY7_9BACL</name>
<accession>A0A0B5ARY7</accession>
<feature type="region of interest" description="Disordered" evidence="1">
    <location>
        <begin position="312"/>
        <end position="349"/>
    </location>
</feature>
<keyword evidence="3" id="KW-1185">Reference proteome</keyword>